<dbReference type="Proteomes" id="UP000018072">
    <property type="component" value="Unassembled WGS sequence"/>
</dbReference>
<feature type="signal peptide" evidence="1">
    <location>
        <begin position="1"/>
        <end position="19"/>
    </location>
</feature>
<comment type="caution">
    <text evidence="2">The sequence shown here is derived from an EMBL/GenBank/DDBJ whole genome shotgun (WGS) entry which is preliminary data.</text>
</comment>
<sequence length="391" mass="42519">MKKILSLIAMLVVTATAFAETTNEKIVEDNYALAGKVLSPKAVTVNWDTQKLVAVLDMTTCSDTENERVFSVSNNKTDVANWEQTNGGSTVHLFYTKDAQVWTSAGMETFHQKFAVQYRYQGDAGATSYYKEVTDPSTVTIVMDKTGISINGDLVFPAAEMSNLYGEGDNQLYFGAGCGTPGYATYKSVELVTEKAEPFSPVTLSKTDVANAVYNGTTTNYDAKTVEFVQYEEGKYKLVWKTLEAGSTIFGDYTIENITVAEDAETHVLTLTTTDTEGTWSNVNSAYGFMFGLAEGTKTAFTGFEGTCKLNETKDAIEKLKFKFNISIKGYEANLVFGEKAPESETGINATTVAEGAATLFTVDGVKLSKLQKGLNIVRSADGKVKKVLVK</sequence>
<proteinExistence type="predicted"/>
<dbReference type="RefSeq" id="WP_022429708.1">
    <property type="nucleotide sequence ID" value="NZ_FR899173.1"/>
</dbReference>
<keyword evidence="1" id="KW-0732">Signal</keyword>
<evidence type="ECO:0000313" key="2">
    <source>
        <dbReference type="EMBL" id="CDE34960.1"/>
    </source>
</evidence>
<protein>
    <recommendedName>
        <fullName evidence="3">Lipocalin-like domain-containing protein</fullName>
    </recommendedName>
</protein>
<feature type="chain" id="PRO_5004434468" description="Lipocalin-like domain-containing protein" evidence="1">
    <location>
        <begin position="20"/>
        <end position="391"/>
    </location>
</feature>
<reference evidence="2" key="1">
    <citation type="submission" date="2012-11" db="EMBL/GenBank/DDBJ databases">
        <title>Dependencies among metagenomic species, viruses, plasmids and units of genetic variation.</title>
        <authorList>
            <person name="Nielsen H.B."/>
            <person name="Almeida M."/>
            <person name="Juncker A.S."/>
            <person name="Rasmussen S."/>
            <person name="Li J."/>
            <person name="Sunagawa S."/>
            <person name="Plichta D."/>
            <person name="Gautier L."/>
            <person name="Le Chatelier E."/>
            <person name="Peletier E."/>
            <person name="Bonde I."/>
            <person name="Nielsen T."/>
            <person name="Manichanh C."/>
            <person name="Arumugam M."/>
            <person name="Batto J."/>
            <person name="Santos M.B.Q.D."/>
            <person name="Blom N."/>
            <person name="Borruel N."/>
            <person name="Burgdorf K.S."/>
            <person name="Boumezbeur F."/>
            <person name="Casellas F."/>
            <person name="Dore J."/>
            <person name="Guarner F."/>
            <person name="Hansen T."/>
            <person name="Hildebrand F."/>
            <person name="Kaas R.S."/>
            <person name="Kennedy S."/>
            <person name="Kristiansen K."/>
            <person name="Kultima J.R."/>
            <person name="Leonard P."/>
            <person name="Levenez F."/>
            <person name="Lund O."/>
            <person name="Moumen B."/>
            <person name="Le Paslier D."/>
            <person name="Pons N."/>
            <person name="Pedersen O."/>
            <person name="Prifti E."/>
            <person name="Qin J."/>
            <person name="Raes J."/>
            <person name="Tap J."/>
            <person name="Tims S."/>
            <person name="Ussery D.W."/>
            <person name="Yamada T."/>
            <person name="MetaHit consortium"/>
            <person name="Renault P."/>
            <person name="Sicheritz-Ponten T."/>
            <person name="Bork P."/>
            <person name="Wang J."/>
            <person name="Brunak S."/>
            <person name="Ehrlich S.D."/>
        </authorList>
    </citation>
    <scope>NUCLEOTIDE SEQUENCE [LARGE SCALE GENOMIC DNA]</scope>
</reference>
<dbReference type="AlphaFoldDB" id="R7H6E4"/>
<gene>
    <name evidence="2" type="ORF">BN741_00423</name>
</gene>
<name>R7H6E4_9BACT</name>
<accession>R7H6E4</accession>
<dbReference type="EMBL" id="CBIT010000281">
    <property type="protein sequence ID" value="CDE34960.1"/>
    <property type="molecule type" value="Genomic_DNA"/>
</dbReference>
<evidence type="ECO:0008006" key="3">
    <source>
        <dbReference type="Google" id="ProtNLM"/>
    </source>
</evidence>
<organism evidence="2">
    <name type="scientific">Leyella stercorea CAG:629</name>
    <dbReference type="NCBI Taxonomy" id="1263103"/>
    <lineage>
        <taxon>Bacteria</taxon>
        <taxon>Pseudomonadati</taxon>
        <taxon>Bacteroidota</taxon>
        <taxon>Bacteroidia</taxon>
        <taxon>Bacteroidales</taxon>
        <taxon>Prevotellaceae</taxon>
        <taxon>Leyella</taxon>
    </lineage>
</organism>
<evidence type="ECO:0000256" key="1">
    <source>
        <dbReference type="SAM" id="SignalP"/>
    </source>
</evidence>